<comment type="caution">
    <text evidence="4">The sequence shown here is derived from an EMBL/GenBank/DDBJ whole genome shotgun (WGS) entry which is preliminary data.</text>
</comment>
<proteinExistence type="predicted"/>
<dbReference type="Pfam" id="PF01261">
    <property type="entry name" value="AP_endonuc_2"/>
    <property type="match status" value="1"/>
</dbReference>
<evidence type="ECO:0000256" key="1">
    <source>
        <dbReference type="ARBA" id="ARBA00023277"/>
    </source>
</evidence>
<dbReference type="InterPro" id="IPR013022">
    <property type="entry name" value="Xyl_isomerase-like_TIM-brl"/>
</dbReference>
<evidence type="ECO:0000259" key="3">
    <source>
        <dbReference type="Pfam" id="PF01261"/>
    </source>
</evidence>
<keyword evidence="5" id="KW-1185">Reference proteome</keyword>
<dbReference type="SUPFAM" id="SSF51658">
    <property type="entry name" value="Xylose isomerase-like"/>
    <property type="match status" value="1"/>
</dbReference>
<feature type="region of interest" description="Disordered" evidence="2">
    <location>
        <begin position="136"/>
        <end position="164"/>
    </location>
</feature>
<protein>
    <recommendedName>
        <fullName evidence="3">Xylose isomerase-like TIM barrel domain-containing protein</fullName>
    </recommendedName>
</protein>
<name>A0A8J2XKV1_9MICO</name>
<dbReference type="EMBL" id="BMFY01000005">
    <property type="protein sequence ID" value="GGA12856.1"/>
    <property type="molecule type" value="Genomic_DNA"/>
</dbReference>
<evidence type="ECO:0000256" key="2">
    <source>
        <dbReference type="SAM" id="MobiDB-lite"/>
    </source>
</evidence>
<reference evidence="4" key="2">
    <citation type="submission" date="2020-09" db="EMBL/GenBank/DDBJ databases">
        <authorList>
            <person name="Sun Q."/>
            <person name="Zhou Y."/>
        </authorList>
    </citation>
    <scope>NUCLEOTIDE SEQUENCE</scope>
    <source>
        <strain evidence="4">CGMCC 1.12785</strain>
    </source>
</reference>
<evidence type="ECO:0000313" key="4">
    <source>
        <dbReference type="EMBL" id="GGA12856.1"/>
    </source>
</evidence>
<dbReference type="InterPro" id="IPR036237">
    <property type="entry name" value="Xyl_isomerase-like_sf"/>
</dbReference>
<dbReference type="Gene3D" id="3.20.20.150">
    <property type="entry name" value="Divalent-metal-dependent TIM barrel enzymes"/>
    <property type="match status" value="1"/>
</dbReference>
<dbReference type="PANTHER" id="PTHR12110">
    <property type="entry name" value="HYDROXYPYRUVATE ISOMERASE"/>
    <property type="match status" value="1"/>
</dbReference>
<accession>A0A8J2XKV1</accession>
<evidence type="ECO:0000313" key="5">
    <source>
        <dbReference type="Proteomes" id="UP000616114"/>
    </source>
</evidence>
<feature type="compositionally biased region" description="Low complexity" evidence="2">
    <location>
        <begin position="148"/>
        <end position="158"/>
    </location>
</feature>
<sequence>MSTSEPAALVATCWTSAGAAVPGEGDQCSPFSLRERIEAVATAGYAGAGFVLADLAGCAELAGYAGRAGGAGPTERDGMSLAELAAAMEDLGLWHREVELIEDWNLSGGADADATTALLDAAVALDAAFVKVGPPRGPALGNQGPRGAGLAASSSGEGAQDRTASDWDGLVAPMRELADRAAVRGVRLALEPLPFARIPSIPAGAEFVRAVSRDNLGLAVDFWHVFRAGTSLDELAGALRPGEITAVELCDADAAPVGNLFDDTRHRRRYCGEGAQDVAGFIGVMRGLGFEGPWGVEILSAEHRARPLDEGLKKARDTALASFPPA</sequence>
<feature type="domain" description="Xylose isomerase-like TIM barrel" evidence="3">
    <location>
        <begin position="79"/>
        <end position="315"/>
    </location>
</feature>
<keyword evidence="1" id="KW-0119">Carbohydrate metabolism</keyword>
<reference evidence="4" key="1">
    <citation type="journal article" date="2014" name="Int. J. Syst. Evol. Microbiol.">
        <title>Complete genome sequence of Corynebacterium casei LMG S-19264T (=DSM 44701T), isolated from a smear-ripened cheese.</title>
        <authorList>
            <consortium name="US DOE Joint Genome Institute (JGI-PGF)"/>
            <person name="Walter F."/>
            <person name="Albersmeier A."/>
            <person name="Kalinowski J."/>
            <person name="Ruckert C."/>
        </authorList>
    </citation>
    <scope>NUCLEOTIDE SEQUENCE</scope>
    <source>
        <strain evidence="4">CGMCC 1.12785</strain>
    </source>
</reference>
<gene>
    <name evidence="4" type="ORF">GCM10011333_14700</name>
</gene>
<dbReference type="Proteomes" id="UP000616114">
    <property type="component" value="Unassembled WGS sequence"/>
</dbReference>
<dbReference type="PANTHER" id="PTHR12110:SF48">
    <property type="entry name" value="BLL3656 PROTEIN"/>
    <property type="match status" value="1"/>
</dbReference>
<dbReference type="AlphaFoldDB" id="A0A8J2XKV1"/>
<organism evidence="4 5">
    <name type="scientific">Sediminivirga luteola</name>
    <dbReference type="NCBI Taxonomy" id="1774748"/>
    <lineage>
        <taxon>Bacteria</taxon>
        <taxon>Bacillati</taxon>
        <taxon>Actinomycetota</taxon>
        <taxon>Actinomycetes</taxon>
        <taxon>Micrococcales</taxon>
        <taxon>Brevibacteriaceae</taxon>
        <taxon>Sediminivirga</taxon>
    </lineage>
</organism>
<dbReference type="RefSeq" id="WP_188550282.1">
    <property type="nucleotide sequence ID" value="NZ_BMFY01000005.1"/>
</dbReference>
<dbReference type="InterPro" id="IPR050312">
    <property type="entry name" value="IolE/XylAMocC-like"/>
</dbReference>